<sequence length="36" mass="4172">MHKQINSSGAASNKKVRAGYSLIWHVTVWSMWKVRN</sequence>
<evidence type="ECO:0000313" key="1">
    <source>
        <dbReference type="EMBL" id="MCI61315.1"/>
    </source>
</evidence>
<comment type="caution">
    <text evidence="1">The sequence shown here is derived from an EMBL/GenBank/DDBJ whole genome shotgun (WGS) entry which is preliminary data.</text>
</comment>
<name>A0A392TN39_9FABA</name>
<feature type="non-terminal residue" evidence="1">
    <location>
        <position position="36"/>
    </location>
</feature>
<dbReference type="Proteomes" id="UP000265520">
    <property type="component" value="Unassembled WGS sequence"/>
</dbReference>
<protein>
    <submittedName>
        <fullName evidence="1">Uncharacterized protein</fullName>
    </submittedName>
</protein>
<accession>A0A392TN39</accession>
<keyword evidence="2" id="KW-1185">Reference proteome</keyword>
<reference evidence="1 2" key="1">
    <citation type="journal article" date="2018" name="Front. Plant Sci.">
        <title>Red Clover (Trifolium pratense) and Zigzag Clover (T. medium) - A Picture of Genomic Similarities and Differences.</title>
        <authorList>
            <person name="Dluhosova J."/>
            <person name="Istvanek J."/>
            <person name="Nedelnik J."/>
            <person name="Repkova J."/>
        </authorList>
    </citation>
    <scope>NUCLEOTIDE SEQUENCE [LARGE SCALE GENOMIC DNA]</scope>
    <source>
        <strain evidence="2">cv. 10/8</strain>
        <tissue evidence="1">Leaf</tissue>
    </source>
</reference>
<proteinExistence type="predicted"/>
<evidence type="ECO:0000313" key="2">
    <source>
        <dbReference type="Proteomes" id="UP000265520"/>
    </source>
</evidence>
<dbReference type="AlphaFoldDB" id="A0A392TN39"/>
<organism evidence="1 2">
    <name type="scientific">Trifolium medium</name>
    <dbReference type="NCBI Taxonomy" id="97028"/>
    <lineage>
        <taxon>Eukaryota</taxon>
        <taxon>Viridiplantae</taxon>
        <taxon>Streptophyta</taxon>
        <taxon>Embryophyta</taxon>
        <taxon>Tracheophyta</taxon>
        <taxon>Spermatophyta</taxon>
        <taxon>Magnoliopsida</taxon>
        <taxon>eudicotyledons</taxon>
        <taxon>Gunneridae</taxon>
        <taxon>Pentapetalae</taxon>
        <taxon>rosids</taxon>
        <taxon>fabids</taxon>
        <taxon>Fabales</taxon>
        <taxon>Fabaceae</taxon>
        <taxon>Papilionoideae</taxon>
        <taxon>50 kb inversion clade</taxon>
        <taxon>NPAAA clade</taxon>
        <taxon>Hologalegina</taxon>
        <taxon>IRL clade</taxon>
        <taxon>Trifolieae</taxon>
        <taxon>Trifolium</taxon>
    </lineage>
</organism>
<dbReference type="EMBL" id="LXQA010597536">
    <property type="protein sequence ID" value="MCI61315.1"/>
    <property type="molecule type" value="Genomic_DNA"/>
</dbReference>